<accession>A0A8J2S0S8</accession>
<gene>
    <name evidence="1" type="ORF">DGAL_LOCUS16395</name>
</gene>
<name>A0A8J2S0S8_9CRUS</name>
<organism evidence="1 2">
    <name type="scientific">Daphnia galeata</name>
    <dbReference type="NCBI Taxonomy" id="27404"/>
    <lineage>
        <taxon>Eukaryota</taxon>
        <taxon>Metazoa</taxon>
        <taxon>Ecdysozoa</taxon>
        <taxon>Arthropoda</taxon>
        <taxon>Crustacea</taxon>
        <taxon>Branchiopoda</taxon>
        <taxon>Diplostraca</taxon>
        <taxon>Cladocera</taxon>
        <taxon>Anomopoda</taxon>
        <taxon>Daphniidae</taxon>
        <taxon>Daphnia</taxon>
    </lineage>
</organism>
<protein>
    <submittedName>
        <fullName evidence="1">Uncharacterized protein</fullName>
    </submittedName>
</protein>
<comment type="caution">
    <text evidence="1">The sequence shown here is derived from an EMBL/GenBank/DDBJ whole genome shotgun (WGS) entry which is preliminary data.</text>
</comment>
<dbReference type="AlphaFoldDB" id="A0A8J2S0S8"/>
<proteinExistence type="predicted"/>
<evidence type="ECO:0000313" key="2">
    <source>
        <dbReference type="Proteomes" id="UP000789390"/>
    </source>
</evidence>
<reference evidence="1" key="1">
    <citation type="submission" date="2021-11" db="EMBL/GenBank/DDBJ databases">
        <authorList>
            <person name="Schell T."/>
        </authorList>
    </citation>
    <scope>NUCLEOTIDE SEQUENCE</scope>
    <source>
        <strain evidence="1">M5</strain>
    </source>
</reference>
<dbReference type="Proteomes" id="UP000789390">
    <property type="component" value="Unassembled WGS sequence"/>
</dbReference>
<keyword evidence="2" id="KW-1185">Reference proteome</keyword>
<sequence length="155" mass="17921">MRNLSSYVVNLMTAQMVLPQLNEPRCSKGEMLISLLYQVDHGRMILELLQIRPMPVLNLNTQDKEKVTIKVLLYERGYLISSRRTNSIRRDEATALIREKNQENIGTDLWDGLLWGTVTFFSTWANSTGLTTGIDHWHDMAHRPGVSIERWHSIL</sequence>
<dbReference type="EMBL" id="CAKKLH010000328">
    <property type="protein sequence ID" value="CAH0112626.1"/>
    <property type="molecule type" value="Genomic_DNA"/>
</dbReference>
<evidence type="ECO:0000313" key="1">
    <source>
        <dbReference type="EMBL" id="CAH0112626.1"/>
    </source>
</evidence>